<dbReference type="EMBL" id="FQWT01000001">
    <property type="protein sequence ID" value="SHG38256.1"/>
    <property type="molecule type" value="Genomic_DNA"/>
</dbReference>
<proteinExistence type="predicted"/>
<dbReference type="AlphaFoldDB" id="A0A1M5JCC7"/>
<evidence type="ECO:0000313" key="2">
    <source>
        <dbReference type="Proteomes" id="UP000184047"/>
    </source>
</evidence>
<protein>
    <submittedName>
        <fullName evidence="1">Uncharacterized protein</fullName>
    </submittedName>
</protein>
<evidence type="ECO:0000313" key="1">
    <source>
        <dbReference type="EMBL" id="SHG38256.1"/>
    </source>
</evidence>
<dbReference type="RefSeq" id="WP_175547470.1">
    <property type="nucleotide sequence ID" value="NZ_FQWT01000001.1"/>
</dbReference>
<dbReference type="STRING" id="421058.SAMN05421866_0243"/>
<reference evidence="2" key="1">
    <citation type="submission" date="2016-11" db="EMBL/GenBank/DDBJ databases">
        <authorList>
            <person name="Varghese N."/>
            <person name="Submissions S."/>
        </authorList>
    </citation>
    <scope>NUCLEOTIDE SEQUENCE [LARGE SCALE GENOMIC DNA]</scope>
    <source>
        <strain evidence="2">DSM 19055</strain>
    </source>
</reference>
<sequence length="48" mass="5701">MKTIVKYSSFKELKSDEHNSLDKRTVDEKHKKFEKFIKSIQKSPSKSN</sequence>
<dbReference type="Proteomes" id="UP000184047">
    <property type="component" value="Unassembled WGS sequence"/>
</dbReference>
<keyword evidence="2" id="KW-1185">Reference proteome</keyword>
<gene>
    <name evidence="1" type="ORF">SAMN05421866_0243</name>
</gene>
<accession>A0A1M5JCC7</accession>
<organism evidence="1 2">
    <name type="scientific">Chryseobacterium oranimense</name>
    <dbReference type="NCBI Taxonomy" id="421058"/>
    <lineage>
        <taxon>Bacteria</taxon>
        <taxon>Pseudomonadati</taxon>
        <taxon>Bacteroidota</taxon>
        <taxon>Flavobacteriia</taxon>
        <taxon>Flavobacteriales</taxon>
        <taxon>Weeksellaceae</taxon>
        <taxon>Chryseobacterium group</taxon>
        <taxon>Chryseobacterium</taxon>
    </lineage>
</organism>
<name>A0A1M5JCC7_9FLAO</name>